<proteinExistence type="inferred from homology"/>
<evidence type="ECO:0000256" key="6">
    <source>
        <dbReference type="ARBA" id="ARBA00023315"/>
    </source>
</evidence>
<evidence type="ECO:0000256" key="8">
    <source>
        <dbReference type="HAMAP-Rule" id="MF_01445"/>
    </source>
</evidence>
<comment type="subcellular location">
    <subcellularLocation>
        <location evidence="8">Cytoplasm</location>
    </subcellularLocation>
</comment>
<dbReference type="InterPro" id="IPR043129">
    <property type="entry name" value="ATPase_NBD"/>
</dbReference>
<dbReference type="NCBIfam" id="TIGR00329">
    <property type="entry name" value="gcp_kae1"/>
    <property type="match status" value="1"/>
</dbReference>
<dbReference type="EMBL" id="CP029619">
    <property type="protein sequence ID" value="AWN82004.1"/>
    <property type="molecule type" value="Genomic_DNA"/>
</dbReference>
<feature type="binding site" evidence="8">
    <location>
        <position position="183"/>
    </location>
    <ligand>
        <name>substrate</name>
    </ligand>
</feature>
<evidence type="ECO:0000259" key="9">
    <source>
        <dbReference type="Pfam" id="PF00814"/>
    </source>
</evidence>
<comment type="catalytic activity">
    <reaction evidence="7 8">
        <text>L-threonylcarbamoyladenylate + adenosine(37) in tRNA = N(6)-L-threonylcarbamoyladenosine(37) in tRNA + AMP + H(+)</text>
        <dbReference type="Rhea" id="RHEA:37059"/>
        <dbReference type="Rhea" id="RHEA-COMP:10162"/>
        <dbReference type="Rhea" id="RHEA-COMP:10163"/>
        <dbReference type="ChEBI" id="CHEBI:15378"/>
        <dbReference type="ChEBI" id="CHEBI:73682"/>
        <dbReference type="ChEBI" id="CHEBI:74411"/>
        <dbReference type="ChEBI" id="CHEBI:74418"/>
        <dbReference type="ChEBI" id="CHEBI:456215"/>
        <dbReference type="EC" id="2.3.1.234"/>
    </reaction>
</comment>
<evidence type="ECO:0000256" key="7">
    <source>
        <dbReference type="ARBA" id="ARBA00048117"/>
    </source>
</evidence>
<comment type="cofactor">
    <cofactor evidence="8">
        <name>Fe(2+)</name>
        <dbReference type="ChEBI" id="CHEBI:29033"/>
    </cofactor>
    <text evidence="8">Binds 1 Fe(2+) ion per subunit.</text>
</comment>
<feature type="binding site" evidence="8">
    <location>
        <begin position="137"/>
        <end position="141"/>
    </location>
    <ligand>
        <name>substrate</name>
    </ligand>
</feature>
<feature type="binding site" evidence="8">
    <location>
        <position position="275"/>
    </location>
    <ligand>
        <name>substrate</name>
    </ligand>
</feature>
<dbReference type="InterPro" id="IPR022450">
    <property type="entry name" value="TsaD"/>
</dbReference>
<evidence type="ECO:0000313" key="11">
    <source>
        <dbReference type="Proteomes" id="UP000245872"/>
    </source>
</evidence>
<dbReference type="InterPro" id="IPR017860">
    <property type="entry name" value="Peptidase_M22_CS"/>
</dbReference>
<evidence type="ECO:0000313" key="10">
    <source>
        <dbReference type="EMBL" id="AWN82004.1"/>
    </source>
</evidence>
<dbReference type="RefSeq" id="WP_109997406.1">
    <property type="nucleotide sequence ID" value="NZ_CP029619.1"/>
</dbReference>
<comment type="function">
    <text evidence="8">Required for the formation of a threonylcarbamoyl group on adenosine at position 37 (t(6)A37) in tRNAs that read codons beginning with adenine. Is involved in the transfer of the threonylcarbamoyl moiety of threonylcarbamoyl-AMP (TC-AMP) to the N6 group of A37, together with TsaE and TsaB. TsaD likely plays a direct catalytic role in this reaction.</text>
</comment>
<organism evidence="10 11">
    <name type="scientific">Candidatus Cardinium hertigii</name>
    <dbReference type="NCBI Taxonomy" id="247481"/>
    <lineage>
        <taxon>Bacteria</taxon>
        <taxon>Pseudomonadati</taxon>
        <taxon>Bacteroidota</taxon>
        <taxon>Cytophagia</taxon>
        <taxon>Cytophagales</taxon>
        <taxon>Amoebophilaceae</taxon>
        <taxon>Candidatus Cardinium</taxon>
    </lineage>
</organism>
<dbReference type="GO" id="GO:0061711">
    <property type="term" value="F:tRNA N(6)-L-threonylcarbamoyladenine synthase activity"/>
    <property type="evidence" value="ECO:0007669"/>
    <property type="project" value="UniProtKB-EC"/>
</dbReference>
<dbReference type="KEGG" id="cher:DK880_00693"/>
<dbReference type="PANTHER" id="PTHR11735:SF6">
    <property type="entry name" value="TRNA N6-ADENOSINE THREONYLCARBAMOYLTRANSFERASE, MITOCHONDRIAL"/>
    <property type="match status" value="1"/>
</dbReference>
<dbReference type="Pfam" id="PF00814">
    <property type="entry name" value="TsaD"/>
    <property type="match status" value="1"/>
</dbReference>
<comment type="similarity">
    <text evidence="8">Belongs to the KAE1 / TsaD family.</text>
</comment>
<dbReference type="AlphaFoldDB" id="A0A2Z3LHT5"/>
<dbReference type="Proteomes" id="UP000245872">
    <property type="component" value="Chromosome"/>
</dbReference>
<dbReference type="Gene3D" id="3.30.420.40">
    <property type="match status" value="2"/>
</dbReference>
<evidence type="ECO:0000256" key="1">
    <source>
        <dbReference type="ARBA" id="ARBA00022490"/>
    </source>
</evidence>
<dbReference type="OrthoDB" id="9806197at2"/>
<dbReference type="SUPFAM" id="SSF53067">
    <property type="entry name" value="Actin-like ATPase domain"/>
    <property type="match status" value="1"/>
</dbReference>
<dbReference type="InterPro" id="IPR017861">
    <property type="entry name" value="KAE1/TsaD"/>
</dbReference>
<dbReference type="InterPro" id="IPR000905">
    <property type="entry name" value="Gcp-like_dom"/>
</dbReference>
<dbReference type="GO" id="GO:0005506">
    <property type="term" value="F:iron ion binding"/>
    <property type="evidence" value="ECO:0007669"/>
    <property type="project" value="UniProtKB-UniRule"/>
</dbReference>
<dbReference type="PRINTS" id="PR00789">
    <property type="entry name" value="OSIALOPTASE"/>
</dbReference>
<protein>
    <recommendedName>
        <fullName evidence="8">tRNA N6-adenosine threonylcarbamoyltransferase</fullName>
        <ecNumber evidence="8">2.3.1.234</ecNumber>
    </recommendedName>
    <alternativeName>
        <fullName evidence="8">N6-L-threonylcarbamoyladenine synthase</fullName>
        <shortName evidence="8">t(6)A synthase</shortName>
    </alternativeName>
    <alternativeName>
        <fullName evidence="8">t(6)A37 threonylcarbamoyladenosine biosynthesis protein TsaD</fullName>
    </alternativeName>
    <alternativeName>
        <fullName evidence="8">tRNA threonylcarbamoyladenosine biosynthesis protein TsaD</fullName>
    </alternativeName>
</protein>
<accession>A0A2Z3LHT5</accession>
<reference evidence="10 11" key="1">
    <citation type="submission" date="2018-05" db="EMBL/GenBank/DDBJ databases">
        <title>Candidatus Cardinium hertigii Genome Assembly.</title>
        <authorList>
            <person name="Showmaker K.C."/>
            <person name="Walden K.O."/>
            <person name="Fields C.J."/>
            <person name="Lambert K.N."/>
            <person name="Hudson M.E."/>
        </authorList>
    </citation>
    <scope>NUCLEOTIDE SEQUENCE [LARGE SCALE GENOMIC DNA]</scope>
    <source>
        <strain evidence="11">cHgTN10</strain>
    </source>
</reference>
<dbReference type="FunFam" id="3.30.420.40:FF:000040">
    <property type="entry name" value="tRNA N6-adenosine threonylcarbamoyltransferase"/>
    <property type="match status" value="1"/>
</dbReference>
<feature type="domain" description="Gcp-like" evidence="9">
    <location>
        <begin position="27"/>
        <end position="309"/>
    </location>
</feature>
<evidence type="ECO:0000256" key="3">
    <source>
        <dbReference type="ARBA" id="ARBA00022694"/>
    </source>
</evidence>
<dbReference type="GO" id="GO:0005737">
    <property type="term" value="C:cytoplasm"/>
    <property type="evidence" value="ECO:0007669"/>
    <property type="project" value="UniProtKB-SubCell"/>
</dbReference>
<feature type="binding site" evidence="8">
    <location>
        <position position="170"/>
    </location>
    <ligand>
        <name>substrate</name>
    </ligand>
</feature>
<keyword evidence="5 8" id="KW-0408">Iron</keyword>
<gene>
    <name evidence="8 10" type="primary">tsaD</name>
    <name evidence="10" type="ORF">DK880_00693</name>
</gene>
<keyword evidence="2 8" id="KW-0808">Transferase</keyword>
<dbReference type="CDD" id="cd24133">
    <property type="entry name" value="ASKHA_NBD_TsaD_bac"/>
    <property type="match status" value="1"/>
</dbReference>
<dbReference type="NCBIfam" id="TIGR03723">
    <property type="entry name" value="T6A_TsaD_YgjD"/>
    <property type="match status" value="1"/>
</dbReference>
<dbReference type="PROSITE" id="PS01016">
    <property type="entry name" value="GLYCOPROTEASE"/>
    <property type="match status" value="1"/>
</dbReference>
<evidence type="ECO:0000256" key="4">
    <source>
        <dbReference type="ARBA" id="ARBA00022723"/>
    </source>
</evidence>
<feature type="binding site" evidence="8">
    <location>
        <position position="114"/>
    </location>
    <ligand>
        <name>Fe cation</name>
        <dbReference type="ChEBI" id="CHEBI:24875"/>
    </ligand>
</feature>
<keyword evidence="6 8" id="KW-0012">Acyltransferase</keyword>
<keyword evidence="4 8" id="KW-0479">Metal-binding</keyword>
<name>A0A2Z3LHT5_9BACT</name>
<dbReference type="PANTHER" id="PTHR11735">
    <property type="entry name" value="TRNA N6-ADENOSINE THREONYLCARBAMOYLTRANSFERASE"/>
    <property type="match status" value="1"/>
</dbReference>
<dbReference type="HAMAP" id="MF_01445">
    <property type="entry name" value="TsaD"/>
    <property type="match status" value="1"/>
</dbReference>
<dbReference type="GO" id="GO:0002949">
    <property type="term" value="P:tRNA threonylcarbamoyladenosine modification"/>
    <property type="evidence" value="ECO:0007669"/>
    <property type="project" value="UniProtKB-UniRule"/>
</dbReference>
<feature type="binding site" evidence="8">
    <location>
        <position position="118"/>
    </location>
    <ligand>
        <name>Fe cation</name>
        <dbReference type="ChEBI" id="CHEBI:24875"/>
    </ligand>
</feature>
<sequence length="334" mass="35760">MISTSLTILAIESSCDETAAAVIQEGKIISNVVSSQPIHHTYGGVVPELAARAHQANIVPVVTEALAAAAINKTALHAIGFTQGPGLLGALLIGNCFAKALAFSLDIPLIAVHHMRAHILANFIDPPVPSFPFVCLTVSGGHTQLVWVKDYLTMEVLGETQDDAVGEAFDKIAKLMGMGYPGGHLIDHYAKKGNPHAFVFPITHMPQLNFSFSGIKTAFALFIQKKSAAFVETHLADICASIQAALVRMLLDKLVEAVQQTNTGVVALAGGVAANSYLQQQLKILASQYNWEIFIPATPYCTDNAAMVAITAYHQYQIRSFAPLSTPSLPRMPF</sequence>
<keyword evidence="11" id="KW-1185">Reference proteome</keyword>
<evidence type="ECO:0000256" key="2">
    <source>
        <dbReference type="ARBA" id="ARBA00022679"/>
    </source>
</evidence>
<evidence type="ECO:0000256" key="5">
    <source>
        <dbReference type="ARBA" id="ARBA00023004"/>
    </source>
</evidence>
<keyword evidence="1 8" id="KW-0963">Cytoplasm</keyword>
<keyword evidence="3 8" id="KW-0819">tRNA processing</keyword>
<feature type="binding site" evidence="8">
    <location>
        <position position="303"/>
    </location>
    <ligand>
        <name>Fe cation</name>
        <dbReference type="ChEBI" id="CHEBI:24875"/>
    </ligand>
</feature>
<feature type="binding site" evidence="8">
    <location>
        <position position="187"/>
    </location>
    <ligand>
        <name>substrate</name>
    </ligand>
</feature>
<dbReference type="EC" id="2.3.1.234" evidence="8"/>